<dbReference type="Pfam" id="PF13041">
    <property type="entry name" value="PPR_2"/>
    <property type="match status" value="5"/>
</dbReference>
<dbReference type="PROSITE" id="PS51375">
    <property type="entry name" value="PPR"/>
    <property type="match status" value="7"/>
</dbReference>
<reference evidence="3 4" key="1">
    <citation type="journal article" date="2015" name="Proc. Natl. Acad. Sci. U.S.A.">
        <title>The resurrection genome of Boea hygrometrica: A blueprint for survival of dehydration.</title>
        <authorList>
            <person name="Xiao L."/>
            <person name="Yang G."/>
            <person name="Zhang L."/>
            <person name="Yang X."/>
            <person name="Zhao S."/>
            <person name="Ji Z."/>
            <person name="Zhou Q."/>
            <person name="Hu M."/>
            <person name="Wang Y."/>
            <person name="Chen M."/>
            <person name="Xu Y."/>
            <person name="Jin H."/>
            <person name="Xiao X."/>
            <person name="Hu G."/>
            <person name="Bao F."/>
            <person name="Hu Y."/>
            <person name="Wan P."/>
            <person name="Li L."/>
            <person name="Deng X."/>
            <person name="Kuang T."/>
            <person name="Xiang C."/>
            <person name="Zhu J.K."/>
            <person name="Oliver M.J."/>
            <person name="He Y."/>
        </authorList>
    </citation>
    <scope>NUCLEOTIDE SEQUENCE [LARGE SCALE GENOMIC DNA]</scope>
    <source>
        <strain evidence="4">cv. XS01</strain>
    </source>
</reference>
<feature type="repeat" description="PPR" evidence="2">
    <location>
        <begin position="487"/>
        <end position="521"/>
    </location>
</feature>
<keyword evidence="4" id="KW-1185">Reference proteome</keyword>
<evidence type="ECO:0000313" key="4">
    <source>
        <dbReference type="Proteomes" id="UP000250235"/>
    </source>
</evidence>
<feature type="repeat" description="PPR" evidence="2">
    <location>
        <begin position="696"/>
        <end position="730"/>
    </location>
</feature>
<name>A0A2Z7ARW2_9LAMI</name>
<protein>
    <recommendedName>
        <fullName evidence="5">Pentatricopeptide repeat-containing protein</fullName>
    </recommendedName>
</protein>
<dbReference type="OrthoDB" id="1902039at2759"/>
<dbReference type="InterPro" id="IPR002885">
    <property type="entry name" value="PPR_rpt"/>
</dbReference>
<evidence type="ECO:0008006" key="5">
    <source>
        <dbReference type="Google" id="ProtNLM"/>
    </source>
</evidence>
<keyword evidence="1" id="KW-0677">Repeat</keyword>
<dbReference type="PANTHER" id="PTHR47926">
    <property type="entry name" value="PENTATRICOPEPTIDE REPEAT-CONTAINING PROTEIN"/>
    <property type="match status" value="1"/>
</dbReference>
<evidence type="ECO:0000313" key="3">
    <source>
        <dbReference type="EMBL" id="KZV22129.1"/>
    </source>
</evidence>
<dbReference type="FunFam" id="1.25.40.10:FF:000361">
    <property type="entry name" value="Pentatricopeptide repeat-containing protein chloroplastic"/>
    <property type="match status" value="1"/>
</dbReference>
<dbReference type="AlphaFoldDB" id="A0A2Z7ARW2"/>
<dbReference type="GO" id="GO:0009451">
    <property type="term" value="P:RNA modification"/>
    <property type="evidence" value="ECO:0007669"/>
    <property type="project" value="InterPro"/>
</dbReference>
<sequence length="884" mass="98309">MACLTGSSLRRQFYYDSWYFATNFLSLLPCCRKRQDLKALNALLIVSGLIERQSLIKQFITKCSHLGFPDSALSAFKIVQKPSLSLQNLFLRSLCDNGLFGNVLSVYEMCRNSGSLSDNYTYPFVIKACSALGHTGCGESMHGLVIRDGFGENPIVQTSLVVFYSKVGELDNARKLVDEISQPDVVTWNSLISGFSFNSSDDEAFQVFQKMRYMSMRPTTITFASLFRVCSKSGAFDFGKSLHGFAYKLGHSMGESLVPALISIYANCGDMLAAKNIFDTSTFKNVAIWNAIISACTRNDKPKDAMVLFLRMLLDDVKPDEVTFVSLIPSSENLGCNSYVESFHAYVLKFGFSKQLSVATALLSAYAKLGNIYSAQILFRNVNQRNLLSWNSMVSAYASNGLWKHSLTAFHDMQMDGYKPDAISVICILTVCSELEAILLGKSAHAFCIRTGIDLNLTVCNSVMGFYNDCRKLTVSFGIFDRMFHKSVVSWNTMISGCVDNGEPERALLLLHQMRLQGVEFDLVTLISALSYCRQSQNVMLGSAIHNYAIKTGFADVSSLANSLVTMYINFGQVGAGRLLFDYMPNKSVVSWNAILTGYRYHNLQKETLELFNRMIKKGYRPNHVTLLNVLPACCTVLEACRHLQNLHISNSILAFVVQKGFDKDVAISNALIDLFGKCGSISSAKTLFELLQQKDTKSWSIMVNVYGLNGDGESALALYSQMRFLGLKPDKVTYMGILSACSHSGLVEQGRMVFNCMIQDSILPCMEHYACILDLLGRKGYLNDARDIVQNVLRKPSESVLKSLLGACLSHENYELGEEIGRSLLETNSKDSGPYVFLHNIYAAAGKWLDADNVRFTMEQKQFRKPLGFSLVDVNTGILDVQS</sequence>
<dbReference type="NCBIfam" id="TIGR00756">
    <property type="entry name" value="PPR"/>
    <property type="match status" value="4"/>
</dbReference>
<dbReference type="Gene3D" id="1.25.40.10">
    <property type="entry name" value="Tetratricopeptide repeat domain"/>
    <property type="match status" value="7"/>
</dbReference>
<dbReference type="EMBL" id="KV014454">
    <property type="protein sequence ID" value="KZV22129.1"/>
    <property type="molecule type" value="Genomic_DNA"/>
</dbReference>
<evidence type="ECO:0000256" key="2">
    <source>
        <dbReference type="PROSITE-ProRule" id="PRU00708"/>
    </source>
</evidence>
<dbReference type="GO" id="GO:0003723">
    <property type="term" value="F:RNA binding"/>
    <property type="evidence" value="ECO:0007669"/>
    <property type="project" value="InterPro"/>
</dbReference>
<dbReference type="Pfam" id="PF01535">
    <property type="entry name" value="PPR"/>
    <property type="match status" value="2"/>
</dbReference>
<feature type="repeat" description="PPR" evidence="2">
    <location>
        <begin position="285"/>
        <end position="319"/>
    </location>
</feature>
<gene>
    <name evidence="3" type="ORF">F511_11657</name>
</gene>
<dbReference type="FunFam" id="1.25.40.10:FF:000285">
    <property type="entry name" value="Pentatricopeptide repeat-containing protein, chloroplastic"/>
    <property type="match status" value="1"/>
</dbReference>
<organism evidence="3 4">
    <name type="scientific">Dorcoceras hygrometricum</name>
    <dbReference type="NCBI Taxonomy" id="472368"/>
    <lineage>
        <taxon>Eukaryota</taxon>
        <taxon>Viridiplantae</taxon>
        <taxon>Streptophyta</taxon>
        <taxon>Embryophyta</taxon>
        <taxon>Tracheophyta</taxon>
        <taxon>Spermatophyta</taxon>
        <taxon>Magnoliopsida</taxon>
        <taxon>eudicotyledons</taxon>
        <taxon>Gunneridae</taxon>
        <taxon>Pentapetalae</taxon>
        <taxon>asterids</taxon>
        <taxon>lamiids</taxon>
        <taxon>Lamiales</taxon>
        <taxon>Gesneriaceae</taxon>
        <taxon>Didymocarpoideae</taxon>
        <taxon>Trichosporeae</taxon>
        <taxon>Loxocarpinae</taxon>
        <taxon>Dorcoceras</taxon>
    </lineage>
</organism>
<dbReference type="InterPro" id="IPR011990">
    <property type="entry name" value="TPR-like_helical_dom_sf"/>
</dbReference>
<dbReference type="InterPro" id="IPR046960">
    <property type="entry name" value="PPR_At4g14850-like_plant"/>
</dbReference>
<dbReference type="InterPro" id="IPR046848">
    <property type="entry name" value="E_motif"/>
</dbReference>
<feature type="repeat" description="PPR" evidence="2">
    <location>
        <begin position="386"/>
        <end position="420"/>
    </location>
</feature>
<dbReference type="FunFam" id="1.25.40.10:FF:000682">
    <property type="entry name" value="Pentatricopeptide repeat-containing protein At3g16610"/>
    <property type="match status" value="1"/>
</dbReference>
<feature type="repeat" description="PPR" evidence="2">
    <location>
        <begin position="731"/>
        <end position="765"/>
    </location>
</feature>
<evidence type="ECO:0000256" key="1">
    <source>
        <dbReference type="ARBA" id="ARBA00022737"/>
    </source>
</evidence>
<dbReference type="PANTHER" id="PTHR47926:SF544">
    <property type="entry name" value="PENTACOTRIPEPTIDE-REPEAT REGION OF PRORP DOMAIN-CONTAINING PROTEIN"/>
    <property type="match status" value="1"/>
</dbReference>
<dbReference type="FunFam" id="1.25.40.10:FF:001093">
    <property type="entry name" value="Pentatricopeptide repeat-containing protein At2g34400"/>
    <property type="match status" value="1"/>
</dbReference>
<dbReference type="Pfam" id="PF20431">
    <property type="entry name" value="E_motif"/>
    <property type="match status" value="1"/>
</dbReference>
<accession>A0A2Z7ARW2</accession>
<proteinExistence type="predicted"/>
<feature type="repeat" description="PPR" evidence="2">
    <location>
        <begin position="588"/>
        <end position="622"/>
    </location>
</feature>
<dbReference type="Proteomes" id="UP000250235">
    <property type="component" value="Unassembled WGS sequence"/>
</dbReference>
<feature type="repeat" description="PPR" evidence="2">
    <location>
        <begin position="184"/>
        <end position="218"/>
    </location>
</feature>